<dbReference type="InterPro" id="IPR000845">
    <property type="entry name" value="Nucleoside_phosphorylase_d"/>
</dbReference>
<dbReference type="Gene3D" id="3.40.50.1580">
    <property type="entry name" value="Nucleoside phosphorylase domain"/>
    <property type="match status" value="1"/>
</dbReference>
<accession>A0ABW8JLG5</accession>
<name>A0ABW8JLG5_9GAMM</name>
<dbReference type="PANTHER" id="PTHR46832:SF1">
    <property type="entry name" value="5'-METHYLTHIOADENOSINE_S-ADENOSYLHOMOCYSTEINE NUCLEOSIDASE"/>
    <property type="match status" value="1"/>
</dbReference>
<keyword evidence="3" id="KW-1185">Reference proteome</keyword>
<dbReference type="SUPFAM" id="SSF53167">
    <property type="entry name" value="Purine and uridine phosphorylases"/>
    <property type="match status" value="1"/>
</dbReference>
<reference evidence="2 3" key="1">
    <citation type="submission" date="2020-10" db="EMBL/GenBank/DDBJ databases">
        <title>Phylogeny of dyella-like bacteria.</title>
        <authorList>
            <person name="Fu J."/>
        </authorList>
    </citation>
    <scope>NUCLEOTIDE SEQUENCE [LARGE SCALE GENOMIC DNA]</scope>
    <source>
        <strain evidence="2 3">JP1</strain>
    </source>
</reference>
<protein>
    <submittedName>
        <fullName evidence="2">Purine and other phosphorylase-like protein, family 1</fullName>
    </submittedName>
</protein>
<dbReference type="EMBL" id="JADIKJ010000020">
    <property type="protein sequence ID" value="MFK2901935.1"/>
    <property type="molecule type" value="Genomic_DNA"/>
</dbReference>
<evidence type="ECO:0000313" key="2">
    <source>
        <dbReference type="EMBL" id="MFK2901935.1"/>
    </source>
</evidence>
<feature type="domain" description="Nucleoside phosphorylase" evidence="1">
    <location>
        <begin position="34"/>
        <end position="200"/>
    </location>
</feature>
<proteinExistence type="predicted"/>
<evidence type="ECO:0000259" key="1">
    <source>
        <dbReference type="Pfam" id="PF01048"/>
    </source>
</evidence>
<dbReference type="InterPro" id="IPR035994">
    <property type="entry name" value="Nucleoside_phosphorylase_sf"/>
</dbReference>
<sequence>MHATGIVVALASEAGALTAANSQPECITPLAEGAALCLSGMGPAAAHVAAHKLADAGATALAVFGVAGALHASLHNGALVCPERVLDDRGHAYATDAAWRGRLQRQLAVPSMPLHACGSLLSVDAPLLSAAAKAAAHDRHGALAVDMESAAVAAVAHERGLPLVVLRAIVDEIDDRIPEALNGSVDAWGRPRMAAVVAALCRHPSLLARLPRLYSRMQRATQALRAAAKATGPTLGWRR</sequence>
<gene>
    <name evidence="2" type="ORF">ISP15_16470</name>
</gene>
<comment type="caution">
    <text evidence="2">The sequence shown here is derived from an EMBL/GenBank/DDBJ whole genome shotgun (WGS) entry which is preliminary data.</text>
</comment>
<organism evidence="2 3">
    <name type="scientific">Dyella jejuensis</name>
    <dbReference type="NCBI Taxonomy" id="1432009"/>
    <lineage>
        <taxon>Bacteria</taxon>
        <taxon>Pseudomonadati</taxon>
        <taxon>Pseudomonadota</taxon>
        <taxon>Gammaproteobacteria</taxon>
        <taxon>Lysobacterales</taxon>
        <taxon>Rhodanobacteraceae</taxon>
        <taxon>Dyella</taxon>
    </lineage>
</organism>
<dbReference type="PANTHER" id="PTHR46832">
    <property type="entry name" value="5'-METHYLTHIOADENOSINE/S-ADENOSYLHOMOCYSTEINE NUCLEOSIDASE"/>
    <property type="match status" value="1"/>
</dbReference>
<dbReference type="Pfam" id="PF01048">
    <property type="entry name" value="PNP_UDP_1"/>
    <property type="match status" value="1"/>
</dbReference>
<evidence type="ECO:0000313" key="3">
    <source>
        <dbReference type="Proteomes" id="UP001620461"/>
    </source>
</evidence>
<dbReference type="Proteomes" id="UP001620461">
    <property type="component" value="Unassembled WGS sequence"/>
</dbReference>